<dbReference type="InterPro" id="IPR045007">
    <property type="entry name" value="LSB5"/>
</dbReference>
<dbReference type="eggNOG" id="ENOG502S1ZS">
    <property type="taxonomic scope" value="Eukaryota"/>
</dbReference>
<dbReference type="GO" id="GO:0007015">
    <property type="term" value="P:actin filament organization"/>
    <property type="evidence" value="ECO:0007669"/>
    <property type="project" value="InterPro"/>
</dbReference>
<feature type="compositionally biased region" description="Polar residues" evidence="1">
    <location>
        <begin position="192"/>
        <end position="210"/>
    </location>
</feature>
<feature type="compositionally biased region" description="Low complexity" evidence="1">
    <location>
        <begin position="709"/>
        <end position="734"/>
    </location>
</feature>
<dbReference type="InterPro" id="IPR002014">
    <property type="entry name" value="VHS_dom"/>
</dbReference>
<feature type="region of interest" description="Disordered" evidence="1">
    <location>
        <begin position="398"/>
        <end position="426"/>
    </location>
</feature>
<feature type="compositionally biased region" description="Polar residues" evidence="1">
    <location>
        <begin position="139"/>
        <end position="155"/>
    </location>
</feature>
<dbReference type="AlphaFoldDB" id="G4T6U4"/>
<dbReference type="Proteomes" id="UP000007148">
    <property type="component" value="Unassembled WGS sequence"/>
</dbReference>
<feature type="region of interest" description="Disordered" evidence="1">
    <location>
        <begin position="1"/>
        <end position="252"/>
    </location>
</feature>
<sequence length="1011" mass="109939">MRIFRTQKPKAPTPKSPGIVDASMGIGTTVGSRDLSARIEPYTFGHSSTPPPIPYPAAHQPRSASNSSPHVPDVASVPTSGKPDGSMAPPPAPGRRHSLRATSSEEERWVMVHDNPIDSRSSSIASLMPGGAAAPYNSPAFTQTSTTVPNANTGVQQQQQHHPASPIQPQQQQRTTAGATRRPPNSSTPRPEQQQQALNSAQSPPKSNGHPQHVERTHYENQEREGSIHSQQDKSWTRGLFGTTGSGKEREREANAELMRMIGFLTAAAPDDWSLVLEVCDRASASESAAKEASKALRREFKYAEPSAQLSAARLWAIMLQNSSDVFIHNLEEVINADTTSPVVRERLLDVLASAAYEFGKKPGKEGFATTWRRVRPSWKPPEGVPFETVEGLFDSAFPRRTAAVQPPTERRDDRDRTKRERDRDKMLLQQQMQLDAIQNRGYRNHATPPVPSRKDRGIISPEEDIRRLFEECKVAKENANVLSSALSSVDRTTFATNPVVQEFYKKCRASQELIVAQIPWASAGAERSRIAAMQKRAAKDSGSDGGPQGKLTKRNRDGRIQPQAEGAGDPDQTREEMLLGDLLAANQEIVEVFAIYEQFETMAKMEQEAREGVKRSIDHHDLAQIHLTLPDGSVVTEPPSTRATNSSRSPSPSIVTNVPQPTNPASMPHSATTARVQGGRDLPHPPNQSGDMLNTHPAVAQPRLNTYQQQPVSQSPMPSPMQHMAPQQPPQVQSVHTQPKTQPYHSHHSSNHSVNSAYGGQTLNLPPSAPHGPRQPSNTRSRTPSPDRSGDYSAGSTPPTAGTPTNGMDYPPPSHPPPHLASQGRTESPAPGSVPPGLQNFGGMRIDMDAARGYAGSDGESEDQIMTPIRPSAKALGKRRAEVDTPIDDEELGELALIIENMRNVLIHFTERREEAEMEQAVMLSTIAPGAETLDRPAKPIQYVYDAAAERAKELDAMEREERLRRQQTRSSMQRVHPSAGGGSAAGAAPVAPAALSSATQPTGAMNAGR</sequence>
<dbReference type="GO" id="GO:0030479">
    <property type="term" value="C:actin cortical patch"/>
    <property type="evidence" value="ECO:0007669"/>
    <property type="project" value="TreeGrafter"/>
</dbReference>
<feature type="compositionally biased region" description="Basic and acidic residues" evidence="1">
    <location>
        <begin position="409"/>
        <end position="426"/>
    </location>
</feature>
<feature type="region of interest" description="Disordered" evidence="1">
    <location>
        <begin position="709"/>
        <end position="878"/>
    </location>
</feature>
<dbReference type="CDD" id="cd21383">
    <property type="entry name" value="GAT_GGA_Tom1-like"/>
    <property type="match status" value="1"/>
</dbReference>
<feature type="compositionally biased region" description="Low complexity" evidence="1">
    <location>
        <begin position="156"/>
        <end position="191"/>
    </location>
</feature>
<feature type="region of interest" description="Disordered" evidence="1">
    <location>
        <begin position="532"/>
        <end position="574"/>
    </location>
</feature>
<dbReference type="GO" id="GO:0051666">
    <property type="term" value="P:actin cortical patch localization"/>
    <property type="evidence" value="ECO:0007669"/>
    <property type="project" value="TreeGrafter"/>
</dbReference>
<organism evidence="3 4">
    <name type="scientific">Serendipita indica (strain DSM 11827)</name>
    <name type="common">Root endophyte fungus</name>
    <name type="synonym">Piriformospora indica</name>
    <dbReference type="NCBI Taxonomy" id="1109443"/>
    <lineage>
        <taxon>Eukaryota</taxon>
        <taxon>Fungi</taxon>
        <taxon>Dikarya</taxon>
        <taxon>Basidiomycota</taxon>
        <taxon>Agaricomycotina</taxon>
        <taxon>Agaricomycetes</taxon>
        <taxon>Sebacinales</taxon>
        <taxon>Serendipitaceae</taxon>
        <taxon>Serendipita</taxon>
    </lineage>
</organism>
<dbReference type="Gene3D" id="1.20.58.160">
    <property type="match status" value="1"/>
</dbReference>
<dbReference type="InterPro" id="IPR038425">
    <property type="entry name" value="GAT_sf"/>
</dbReference>
<reference evidence="3 4" key="1">
    <citation type="journal article" date="2011" name="PLoS Pathog.">
        <title>Endophytic Life Strategies Decoded by Genome and Transcriptome Analyses of the Mutualistic Root Symbiont Piriformospora indica.</title>
        <authorList>
            <person name="Zuccaro A."/>
            <person name="Lahrmann U."/>
            <person name="Guldener U."/>
            <person name="Langen G."/>
            <person name="Pfiffi S."/>
            <person name="Biedenkopf D."/>
            <person name="Wong P."/>
            <person name="Samans B."/>
            <person name="Grimm C."/>
            <person name="Basiewicz M."/>
            <person name="Murat C."/>
            <person name="Martin F."/>
            <person name="Kogel K.H."/>
        </authorList>
    </citation>
    <scope>NUCLEOTIDE SEQUENCE [LARGE SCALE GENOMIC DNA]</scope>
    <source>
        <strain evidence="3 4">DSM 11827</strain>
    </source>
</reference>
<protein>
    <recommendedName>
        <fullName evidence="2">VHS domain-containing protein</fullName>
    </recommendedName>
</protein>
<comment type="caution">
    <text evidence="3">The sequence shown here is derived from an EMBL/GenBank/DDBJ whole genome shotgun (WGS) entry which is preliminary data.</text>
</comment>
<dbReference type="SUPFAM" id="SSF89009">
    <property type="entry name" value="GAT-like domain"/>
    <property type="match status" value="1"/>
</dbReference>
<dbReference type="OrthoDB" id="10255964at2759"/>
<dbReference type="InterPro" id="IPR008942">
    <property type="entry name" value="ENTH_VHS"/>
</dbReference>
<dbReference type="GO" id="GO:0043130">
    <property type="term" value="F:ubiquitin binding"/>
    <property type="evidence" value="ECO:0007669"/>
    <property type="project" value="InterPro"/>
</dbReference>
<dbReference type="EMBL" id="CAFZ01000008">
    <property type="protein sequence ID" value="CCA67035.1"/>
    <property type="molecule type" value="Genomic_DNA"/>
</dbReference>
<feature type="compositionally biased region" description="Polar residues" evidence="1">
    <location>
        <begin position="776"/>
        <end position="787"/>
    </location>
</feature>
<feature type="compositionally biased region" description="Low complexity" evidence="1">
    <location>
        <begin position="794"/>
        <end position="806"/>
    </location>
</feature>
<dbReference type="STRING" id="1109443.G4T6U4"/>
<dbReference type="OMA" id="HVERTHY"/>
<dbReference type="GO" id="GO:0035091">
    <property type="term" value="F:phosphatidylinositol binding"/>
    <property type="evidence" value="ECO:0007669"/>
    <property type="project" value="InterPro"/>
</dbReference>
<evidence type="ECO:0000313" key="4">
    <source>
        <dbReference type="Proteomes" id="UP000007148"/>
    </source>
</evidence>
<evidence type="ECO:0000313" key="3">
    <source>
        <dbReference type="EMBL" id="CCA67035.1"/>
    </source>
</evidence>
<evidence type="ECO:0000259" key="2">
    <source>
        <dbReference type="PROSITE" id="PS50179"/>
    </source>
</evidence>
<feature type="compositionally biased region" description="Low complexity" evidence="1">
    <location>
        <begin position="987"/>
        <end position="1000"/>
    </location>
</feature>
<dbReference type="PANTHER" id="PTHR47789:SF2">
    <property type="entry name" value="VHS DOMAIN-CONTAINING PROTEIN"/>
    <property type="match status" value="1"/>
</dbReference>
<dbReference type="PROSITE" id="PS50179">
    <property type="entry name" value="VHS"/>
    <property type="match status" value="1"/>
</dbReference>
<feature type="compositionally biased region" description="Polar residues" evidence="1">
    <location>
        <begin position="735"/>
        <end position="745"/>
    </location>
</feature>
<dbReference type="InParanoid" id="G4T6U4"/>
<accession>G4T6U4</accession>
<dbReference type="GO" id="GO:0007034">
    <property type="term" value="P:vacuolar transport"/>
    <property type="evidence" value="ECO:0007669"/>
    <property type="project" value="UniProtKB-ARBA"/>
</dbReference>
<feature type="compositionally biased region" description="Pro residues" evidence="1">
    <location>
        <begin position="811"/>
        <end position="820"/>
    </location>
</feature>
<dbReference type="HOGENOM" id="CLU_010003_0_0_1"/>
<feature type="region of interest" description="Disordered" evidence="1">
    <location>
        <begin position="631"/>
        <end position="696"/>
    </location>
</feature>
<keyword evidence="4" id="KW-1185">Reference proteome</keyword>
<dbReference type="PANTHER" id="PTHR47789">
    <property type="entry name" value="LAS SEVENTEEN-BINDING PROTEIN 5"/>
    <property type="match status" value="1"/>
</dbReference>
<dbReference type="CDD" id="cd16980">
    <property type="entry name" value="VHS_Lsb5"/>
    <property type="match status" value="1"/>
</dbReference>
<dbReference type="Gene3D" id="1.25.40.90">
    <property type="match status" value="1"/>
</dbReference>
<dbReference type="SUPFAM" id="SSF48464">
    <property type="entry name" value="ENTH/VHS domain"/>
    <property type="match status" value="1"/>
</dbReference>
<evidence type="ECO:0000256" key="1">
    <source>
        <dbReference type="SAM" id="MobiDB-lite"/>
    </source>
</evidence>
<feature type="compositionally biased region" description="Basic and acidic residues" evidence="1">
    <location>
        <begin position="103"/>
        <end position="117"/>
    </location>
</feature>
<feature type="region of interest" description="Disordered" evidence="1">
    <location>
        <begin position="961"/>
        <end position="1011"/>
    </location>
</feature>
<feature type="domain" description="VHS" evidence="2">
    <location>
        <begin position="271"/>
        <end position="345"/>
    </location>
</feature>
<name>G4T6U4_SERID</name>
<proteinExistence type="predicted"/>
<gene>
    <name evidence="3" type="ORF">PIIN_00872</name>
</gene>
<feature type="compositionally biased region" description="Basic and acidic residues" evidence="1">
    <location>
        <begin position="212"/>
        <end position="236"/>
    </location>
</feature>
<dbReference type="GO" id="GO:0006897">
    <property type="term" value="P:endocytosis"/>
    <property type="evidence" value="ECO:0007669"/>
    <property type="project" value="InterPro"/>
</dbReference>
<feature type="compositionally biased region" description="Polar residues" evidence="1">
    <location>
        <begin position="639"/>
        <end position="676"/>
    </location>
</feature>